<keyword evidence="3" id="KW-1185">Reference proteome</keyword>
<comment type="caution">
    <text evidence="2">The sequence shown here is derived from an EMBL/GenBank/DDBJ whole genome shotgun (WGS) entry which is preliminary data.</text>
</comment>
<evidence type="ECO:0000313" key="2">
    <source>
        <dbReference type="EMBL" id="KGF29000.1"/>
    </source>
</evidence>
<dbReference type="EMBL" id="JRNI01000044">
    <property type="protein sequence ID" value="KGF29000.1"/>
    <property type="molecule type" value="Genomic_DNA"/>
</dbReference>
<keyword evidence="1" id="KW-0812">Transmembrane</keyword>
<dbReference type="GeneID" id="93427587"/>
<feature type="transmembrane region" description="Helical" evidence="1">
    <location>
        <begin position="20"/>
        <end position="41"/>
    </location>
</feature>
<keyword evidence="1" id="KW-1133">Transmembrane helix</keyword>
<feature type="transmembrane region" description="Helical" evidence="1">
    <location>
        <begin position="62"/>
        <end position="83"/>
    </location>
</feature>
<protein>
    <recommendedName>
        <fullName evidence="4">DUF3592 domain-containing protein</fullName>
    </recommendedName>
</protein>
<reference evidence="2 3" key="1">
    <citation type="submission" date="2014-07" db="EMBL/GenBank/DDBJ databases">
        <authorList>
            <person name="McCorrison J."/>
            <person name="Sanka R."/>
            <person name="Torralba M."/>
            <person name="Gillis M."/>
            <person name="Haft D.H."/>
            <person name="Methe B."/>
            <person name="Sutton G."/>
            <person name="Nelson K.E."/>
        </authorList>
    </citation>
    <scope>NUCLEOTIDE SEQUENCE [LARGE SCALE GENOMIC DNA]</scope>
    <source>
        <strain evidence="2 3">DNF00040</strain>
    </source>
</reference>
<proteinExistence type="predicted"/>
<sequence>MFQSILQSLIWAIDKVWPVPILVLISYLLWHVIRVALYSTLPILNKNRGRLLRPELSDICSVFWWIIPLCLCFVCVLCSLLLVENTVVRAVSRLGQATKATVIKREVADVEVNYQPTDRLTLSYTTADQQVVESSYLSSSYRYYPIREVYRLPVEGSVIDIKYLPYRLSVFIILQANEFNQE</sequence>
<evidence type="ECO:0000256" key="1">
    <source>
        <dbReference type="SAM" id="Phobius"/>
    </source>
</evidence>
<evidence type="ECO:0000313" key="3">
    <source>
        <dbReference type="Proteomes" id="UP000029629"/>
    </source>
</evidence>
<dbReference type="eggNOG" id="ENOG50315D6">
    <property type="taxonomic scope" value="Bacteria"/>
</dbReference>
<dbReference type="Proteomes" id="UP000029629">
    <property type="component" value="Unassembled WGS sequence"/>
</dbReference>
<gene>
    <name evidence="2" type="ORF">HMPREF2130_09055</name>
</gene>
<dbReference type="OrthoDB" id="10005590at2"/>
<accession>A0A095Z2Q9</accession>
<name>A0A095Z2Q9_9BURK</name>
<dbReference type="AlphaFoldDB" id="A0A095Z2Q9"/>
<dbReference type="RefSeq" id="WP_018026939.1">
    <property type="nucleotide sequence ID" value="NZ_JRNI01000044.1"/>
</dbReference>
<keyword evidence="1" id="KW-0472">Membrane</keyword>
<organism evidence="2 3">
    <name type="scientific">Oligella urethralis DNF00040</name>
    <dbReference type="NCBI Taxonomy" id="1401065"/>
    <lineage>
        <taxon>Bacteria</taxon>
        <taxon>Pseudomonadati</taxon>
        <taxon>Pseudomonadota</taxon>
        <taxon>Betaproteobacteria</taxon>
        <taxon>Burkholderiales</taxon>
        <taxon>Alcaligenaceae</taxon>
        <taxon>Oligella</taxon>
    </lineage>
</organism>
<evidence type="ECO:0008006" key="4">
    <source>
        <dbReference type="Google" id="ProtNLM"/>
    </source>
</evidence>